<dbReference type="AlphaFoldDB" id="A0A8H5LHW8"/>
<protein>
    <recommendedName>
        <fullName evidence="5">DUF1783-domain-containing protein</fullName>
    </recommendedName>
</protein>
<dbReference type="InterPro" id="IPR014807">
    <property type="entry name" value="Coa1"/>
</dbReference>
<evidence type="ECO:0008006" key="5">
    <source>
        <dbReference type="Google" id="ProtNLM"/>
    </source>
</evidence>
<keyword evidence="4" id="KW-1185">Reference proteome</keyword>
<dbReference type="GO" id="GO:0005743">
    <property type="term" value="C:mitochondrial inner membrane"/>
    <property type="evidence" value="ECO:0007669"/>
    <property type="project" value="TreeGrafter"/>
</dbReference>
<feature type="transmembrane region" description="Helical" evidence="2">
    <location>
        <begin position="107"/>
        <end position="128"/>
    </location>
</feature>
<keyword evidence="2" id="KW-0812">Transmembrane</keyword>
<keyword evidence="2" id="KW-0472">Membrane</keyword>
<feature type="compositionally biased region" description="Basic and acidic residues" evidence="1">
    <location>
        <begin position="66"/>
        <end position="80"/>
    </location>
</feature>
<proteinExistence type="predicted"/>
<dbReference type="EMBL" id="JAACJO010000005">
    <property type="protein sequence ID" value="KAF5357772.1"/>
    <property type="molecule type" value="Genomic_DNA"/>
</dbReference>
<dbReference type="PANTHER" id="PTHR28523:SF1">
    <property type="entry name" value="CYTOCHROME C OXIDASE ASSEMBLY FACTOR 1"/>
    <property type="match status" value="1"/>
</dbReference>
<comment type="caution">
    <text evidence="3">The sequence shown here is derived from an EMBL/GenBank/DDBJ whole genome shotgun (WGS) entry which is preliminary data.</text>
</comment>
<evidence type="ECO:0000313" key="3">
    <source>
        <dbReference type="EMBL" id="KAF5357772.1"/>
    </source>
</evidence>
<gene>
    <name evidence="3" type="ORF">D9756_001158</name>
</gene>
<dbReference type="Pfam" id="PF08695">
    <property type="entry name" value="Coa1"/>
    <property type="match status" value="1"/>
</dbReference>
<name>A0A8H5LHW8_9AGAR</name>
<evidence type="ECO:0000313" key="4">
    <source>
        <dbReference type="Proteomes" id="UP000559027"/>
    </source>
</evidence>
<organism evidence="3 4">
    <name type="scientific">Leucocoprinus leucothites</name>
    <dbReference type="NCBI Taxonomy" id="201217"/>
    <lineage>
        <taxon>Eukaryota</taxon>
        <taxon>Fungi</taxon>
        <taxon>Dikarya</taxon>
        <taxon>Basidiomycota</taxon>
        <taxon>Agaricomycotina</taxon>
        <taxon>Agaricomycetes</taxon>
        <taxon>Agaricomycetidae</taxon>
        <taxon>Agaricales</taxon>
        <taxon>Agaricineae</taxon>
        <taxon>Agaricaceae</taxon>
        <taxon>Leucocoprinus</taxon>
    </lineage>
</organism>
<sequence length="238" mass="26980">MTARLLGKALGRQSLSPIFSSYRPHVDLQSNLSNYPRLFSSSPTEPVIETFSGPSRQRGKPSVRRYATDHSSKSDPHVEVYAEPSRPQPYYAKHPPFRDLPKHKRKWPYLAAVVVVGLAGWAAFMTYITNQEMISSSVVRQIMRSVREDPNLREALGEAIRPQPEWWLNGDPKINGRISTLQGNIDVSWRIRGTKGSGTIYFTSIRKEKGYPFTILRFKVICDDGNVVLIDADTQYSP</sequence>
<dbReference type="InterPro" id="IPR042432">
    <property type="entry name" value="Coa1_fungi"/>
</dbReference>
<dbReference type="GO" id="GO:0033617">
    <property type="term" value="P:mitochondrial respiratory chain complex IV assembly"/>
    <property type="evidence" value="ECO:0007669"/>
    <property type="project" value="InterPro"/>
</dbReference>
<dbReference type="Proteomes" id="UP000559027">
    <property type="component" value="Unassembled WGS sequence"/>
</dbReference>
<evidence type="ECO:0000256" key="1">
    <source>
        <dbReference type="SAM" id="MobiDB-lite"/>
    </source>
</evidence>
<reference evidence="3 4" key="1">
    <citation type="journal article" date="2020" name="ISME J.">
        <title>Uncovering the hidden diversity of litter-decomposition mechanisms in mushroom-forming fungi.</title>
        <authorList>
            <person name="Floudas D."/>
            <person name="Bentzer J."/>
            <person name="Ahren D."/>
            <person name="Johansson T."/>
            <person name="Persson P."/>
            <person name="Tunlid A."/>
        </authorList>
    </citation>
    <scope>NUCLEOTIDE SEQUENCE [LARGE SCALE GENOMIC DNA]</scope>
    <source>
        <strain evidence="3 4">CBS 146.42</strain>
    </source>
</reference>
<keyword evidence="2" id="KW-1133">Transmembrane helix</keyword>
<dbReference type="PANTHER" id="PTHR28523">
    <property type="entry name" value="CYTOCHROME C OXIDASE ASSEMBLY FACTOR 1"/>
    <property type="match status" value="1"/>
</dbReference>
<evidence type="ECO:0000256" key="2">
    <source>
        <dbReference type="SAM" id="Phobius"/>
    </source>
</evidence>
<dbReference type="OrthoDB" id="2100652at2759"/>
<accession>A0A8H5LHW8</accession>
<feature type="region of interest" description="Disordered" evidence="1">
    <location>
        <begin position="49"/>
        <end position="87"/>
    </location>
</feature>